<dbReference type="PATRIC" id="fig|656366.3.peg.3222"/>
<dbReference type="InterPro" id="IPR013830">
    <property type="entry name" value="SGNH_hydro"/>
</dbReference>
<dbReference type="SUPFAM" id="SSF52266">
    <property type="entry name" value="SGNH hydrolase"/>
    <property type="match status" value="1"/>
</dbReference>
<proteinExistence type="predicted"/>
<dbReference type="AlphaFoldDB" id="A0A0M4QHL1"/>
<dbReference type="Pfam" id="PF13472">
    <property type="entry name" value="Lipase_GDSL_2"/>
    <property type="match status" value="1"/>
</dbReference>
<feature type="domain" description="SGNH hydrolase-type esterase" evidence="1">
    <location>
        <begin position="56"/>
        <end position="220"/>
    </location>
</feature>
<accession>A0A0M4QHL1</accession>
<dbReference type="Gene3D" id="3.40.50.1110">
    <property type="entry name" value="SGNH hydrolase"/>
    <property type="match status" value="1"/>
</dbReference>
<organism evidence="2 3">
    <name type="scientific">Arthrobacter alpinus</name>
    <dbReference type="NCBI Taxonomy" id="656366"/>
    <lineage>
        <taxon>Bacteria</taxon>
        <taxon>Bacillati</taxon>
        <taxon>Actinomycetota</taxon>
        <taxon>Actinomycetes</taxon>
        <taxon>Micrococcales</taxon>
        <taxon>Micrococcaceae</taxon>
        <taxon>Arthrobacter</taxon>
    </lineage>
</organism>
<dbReference type="RefSeq" id="WP_062007949.1">
    <property type="nucleotide sequence ID" value="NZ_CP012677.1"/>
</dbReference>
<protein>
    <recommendedName>
        <fullName evidence="1">SGNH hydrolase-type esterase domain-containing protein</fullName>
    </recommendedName>
</protein>
<dbReference type="OrthoDB" id="8215557at2"/>
<dbReference type="InterPro" id="IPR036514">
    <property type="entry name" value="SGNH_hydro_sf"/>
</dbReference>
<sequence>MAARAGWSAITRRFHWQGRSTVLLSMIAVLLVVVSGAAAYAAAPAIAPVKAVELDVIGDSLSTGFRTPGDTWPAQAQTIATSMGLKVGTANASENGAGYATPGETGDVFLDLVNRVVNSQSQVVVIFGSDNDTGASGLAQAVQSTLARVKVLAPDATVILVGPTSESDDPQGNLTVIRQTLEQQAADTGARFVDPVSLGWFQGAAAQDLASDLEHPNTAGETYLAEHMTAIMAPSVKSAMYQDQLARAGTHVQANVKSWNLMNQRLFGVPAAINQSGVAGTGNRFRIRRAGTW</sequence>
<gene>
    <name evidence="2" type="ORF">AOC05_14935</name>
</gene>
<reference evidence="3" key="1">
    <citation type="submission" date="2015-09" db="EMBL/GenBank/DDBJ databases">
        <title>Complete genome of Arthrobacter alpinus strain R3.8.</title>
        <authorList>
            <person name="See-Too W.S."/>
            <person name="Chan K.G."/>
        </authorList>
    </citation>
    <scope>NUCLEOTIDE SEQUENCE [LARGE SCALE GENOMIC DNA]</scope>
    <source>
        <strain evidence="3">R3.8</strain>
    </source>
</reference>
<evidence type="ECO:0000313" key="3">
    <source>
        <dbReference type="Proteomes" id="UP000062833"/>
    </source>
</evidence>
<dbReference type="CDD" id="cd00229">
    <property type="entry name" value="SGNH_hydrolase"/>
    <property type="match status" value="1"/>
</dbReference>
<keyword evidence="3" id="KW-1185">Reference proteome</keyword>
<dbReference type="EMBL" id="CP012677">
    <property type="protein sequence ID" value="ALE93317.1"/>
    <property type="molecule type" value="Genomic_DNA"/>
</dbReference>
<dbReference type="KEGG" id="aaq:AOC05_14935"/>
<name>A0A0M4QHL1_9MICC</name>
<evidence type="ECO:0000313" key="2">
    <source>
        <dbReference type="EMBL" id="ALE93317.1"/>
    </source>
</evidence>
<evidence type="ECO:0000259" key="1">
    <source>
        <dbReference type="Pfam" id="PF13472"/>
    </source>
</evidence>
<dbReference type="Proteomes" id="UP000062833">
    <property type="component" value="Chromosome"/>
</dbReference>